<organism evidence="2 3">
    <name type="scientific">Pomacea canaliculata</name>
    <name type="common">Golden apple snail</name>
    <dbReference type="NCBI Taxonomy" id="400727"/>
    <lineage>
        <taxon>Eukaryota</taxon>
        <taxon>Metazoa</taxon>
        <taxon>Spiralia</taxon>
        <taxon>Lophotrochozoa</taxon>
        <taxon>Mollusca</taxon>
        <taxon>Gastropoda</taxon>
        <taxon>Caenogastropoda</taxon>
        <taxon>Architaenioglossa</taxon>
        <taxon>Ampullarioidea</taxon>
        <taxon>Ampullariidae</taxon>
        <taxon>Pomacea</taxon>
    </lineage>
</organism>
<accession>A0A2T7P0K0</accession>
<sequence length="487" mass="54065">MEIGVFVPHVQFGPCPPFYKGQGCRTLSSRVAVAFGRLDEWCLLGARAVAGRSLVAVGGFTGQVLFTHFKPGVCTCIDDRHLEWVGSWWQPSNFGGTTRIDFLFHCRGRSGEEGVGLVPPYPLMYATLQKEATLTCVFGENIGEQRQNFKLFDDQEVSSDKDFEEGNGIITDVSKDKLSPDPIVEKETRLTCMFGEDMNERRQAFKLLDEKSDGNTEASSRRTSKVPEHIPSTVPEIKENVFAVALLTKLHRGSISANVCPSSSCSRLASLTCTFSEDVRENRRDFKIVDKHSAGYRYNWTVTDSVTIQKPYDTQLPTCSCYIVSADKSDHERPCSVEDMTVEQAAQNNQTAGDRQLLAYGAKDRAVCDIPPTDVNSTVTLTCYFPADVSVNKKNFIVYHSVTTQAPVAVINATWYEGQYLFSLAPGFGLEGSQSDGRAFTFYILQVSKGHNGMYSCNPDGYHDGDIKGCELVLNKSIYIFLHLILK</sequence>
<dbReference type="AlphaFoldDB" id="A0A2T7P0K0"/>
<dbReference type="EMBL" id="PZQS01000007">
    <property type="protein sequence ID" value="PVD26944.1"/>
    <property type="molecule type" value="Genomic_DNA"/>
</dbReference>
<comment type="caution">
    <text evidence="2">The sequence shown here is derived from an EMBL/GenBank/DDBJ whole genome shotgun (WGS) entry which is preliminary data.</text>
</comment>
<evidence type="ECO:0008006" key="4">
    <source>
        <dbReference type="Google" id="ProtNLM"/>
    </source>
</evidence>
<evidence type="ECO:0000256" key="1">
    <source>
        <dbReference type="SAM" id="MobiDB-lite"/>
    </source>
</evidence>
<dbReference type="Proteomes" id="UP000245119">
    <property type="component" value="Linkage Group LG7"/>
</dbReference>
<evidence type="ECO:0000313" key="3">
    <source>
        <dbReference type="Proteomes" id="UP000245119"/>
    </source>
</evidence>
<evidence type="ECO:0000313" key="2">
    <source>
        <dbReference type="EMBL" id="PVD26944.1"/>
    </source>
</evidence>
<feature type="region of interest" description="Disordered" evidence="1">
    <location>
        <begin position="207"/>
        <end position="231"/>
    </location>
</feature>
<name>A0A2T7P0K0_POMCA</name>
<protein>
    <recommendedName>
        <fullName evidence="4">Ig-like domain-containing protein</fullName>
    </recommendedName>
</protein>
<gene>
    <name evidence="2" type="ORF">C0Q70_12092</name>
</gene>
<reference evidence="2 3" key="1">
    <citation type="submission" date="2018-04" db="EMBL/GenBank/DDBJ databases">
        <title>The genome of golden apple snail Pomacea canaliculata provides insight into stress tolerance and invasive adaptation.</title>
        <authorList>
            <person name="Liu C."/>
            <person name="Liu B."/>
            <person name="Ren Y."/>
            <person name="Zhang Y."/>
            <person name="Wang H."/>
            <person name="Li S."/>
            <person name="Jiang F."/>
            <person name="Yin L."/>
            <person name="Zhang G."/>
            <person name="Qian W."/>
            <person name="Fan W."/>
        </authorList>
    </citation>
    <scope>NUCLEOTIDE SEQUENCE [LARGE SCALE GENOMIC DNA]</scope>
    <source>
        <strain evidence="2">SZHN2017</strain>
        <tissue evidence="2">Muscle</tissue>
    </source>
</reference>
<proteinExistence type="predicted"/>
<keyword evidence="3" id="KW-1185">Reference proteome</keyword>